<dbReference type="Proteomes" id="UP000233332">
    <property type="component" value="Unassembled WGS sequence"/>
</dbReference>
<comment type="caution">
    <text evidence="1">The sequence shown here is derived from an EMBL/GenBank/DDBJ whole genome shotgun (WGS) entry which is preliminary data.</text>
</comment>
<dbReference type="InterPro" id="IPR021284">
    <property type="entry name" value="DUF2750"/>
</dbReference>
<sequence length="122" mass="13156">MTATTDPNNRYADFLSAVATFEGVWGLYRNGWLLCPGDDGQKFCPFFPSRDDAVHWEDAANTGYVPTAITLVELMESLLPDLAKNDIVAGISPTPDAGPIVPGHDQLHHDLITAFKAAIAGK</sequence>
<organism evidence="1 2">
    <name type="scientific">Thalassospira lohafexi</name>
    <dbReference type="NCBI Taxonomy" id="744227"/>
    <lineage>
        <taxon>Bacteria</taxon>
        <taxon>Pseudomonadati</taxon>
        <taxon>Pseudomonadota</taxon>
        <taxon>Alphaproteobacteria</taxon>
        <taxon>Rhodospirillales</taxon>
        <taxon>Thalassospiraceae</taxon>
        <taxon>Thalassospira</taxon>
    </lineage>
</organism>
<dbReference type="AlphaFoldDB" id="A0A2N3L3A4"/>
<gene>
    <name evidence="1" type="ORF">COO92_15155</name>
</gene>
<evidence type="ECO:0008006" key="3">
    <source>
        <dbReference type="Google" id="ProtNLM"/>
    </source>
</evidence>
<evidence type="ECO:0000313" key="2">
    <source>
        <dbReference type="Proteomes" id="UP000233332"/>
    </source>
</evidence>
<keyword evidence="2" id="KW-1185">Reference proteome</keyword>
<dbReference type="RefSeq" id="WP_101303442.1">
    <property type="nucleotide sequence ID" value="NZ_NXGX01000006.1"/>
</dbReference>
<dbReference type="EMBL" id="NXGX01000006">
    <property type="protein sequence ID" value="PKR57292.1"/>
    <property type="molecule type" value="Genomic_DNA"/>
</dbReference>
<reference evidence="1 2" key="1">
    <citation type="submission" date="2017-09" db="EMBL/GenBank/DDBJ databases">
        <title>Biodiversity and function of Thalassospira species in the particle-attached aromatic-hydrocarbon-degrading consortia from the surface seawater of the China South Sea.</title>
        <authorList>
            <person name="Dong C."/>
            <person name="Lai Q."/>
            <person name="Shao Z."/>
        </authorList>
    </citation>
    <scope>NUCLEOTIDE SEQUENCE [LARGE SCALE GENOMIC DNA]</scope>
    <source>
        <strain evidence="1 2">139Z-12</strain>
    </source>
</reference>
<evidence type="ECO:0000313" key="1">
    <source>
        <dbReference type="EMBL" id="PKR57292.1"/>
    </source>
</evidence>
<protein>
    <recommendedName>
        <fullName evidence="3">DUF2750 domain-containing protein</fullName>
    </recommendedName>
</protein>
<dbReference type="Pfam" id="PF11042">
    <property type="entry name" value="DUF2750"/>
    <property type="match status" value="1"/>
</dbReference>
<accession>A0A2N3L3A4</accession>
<name>A0A2N3L3A4_9PROT</name>
<proteinExistence type="predicted"/>